<dbReference type="EMBL" id="JBHUOF010000021">
    <property type="protein sequence ID" value="MFD2800803.1"/>
    <property type="molecule type" value="Genomic_DNA"/>
</dbReference>
<dbReference type="Proteomes" id="UP001597478">
    <property type="component" value="Unassembled WGS sequence"/>
</dbReference>
<protein>
    <submittedName>
        <fullName evidence="2">Antibiotic biosynthesis monooxygenase</fullName>
    </submittedName>
</protein>
<proteinExistence type="predicted"/>
<keyword evidence="2" id="KW-0503">Monooxygenase</keyword>
<dbReference type="InterPro" id="IPR011008">
    <property type="entry name" value="Dimeric_a/b-barrel"/>
</dbReference>
<dbReference type="SUPFAM" id="SSF54909">
    <property type="entry name" value="Dimeric alpha+beta barrel"/>
    <property type="match status" value="2"/>
</dbReference>
<sequence length="206" mass="22477">MHARSTTIQARPDAIDDGVAHVRDVVMPAILDMSGCVGLSMLADRQSGRCIVTTAWEDETAMRASAHAAGRLRDEAAKIFGGQPQVDEWEIAMLHRDHRASAGACARVTWLRLDPDQLDRVTDVFSEAVLPAVSELDGFCSASLLLDRSTSRCVGSVAYDSMDAMRRSTQRADEIRASVVRDLGAERLDIGEFELAIAHLRVPEMA</sequence>
<reference evidence="3" key="1">
    <citation type="journal article" date="2019" name="Int. J. Syst. Evol. Microbiol.">
        <title>The Global Catalogue of Microorganisms (GCM) 10K type strain sequencing project: providing services to taxonomists for standard genome sequencing and annotation.</title>
        <authorList>
            <consortium name="The Broad Institute Genomics Platform"/>
            <consortium name="The Broad Institute Genome Sequencing Center for Infectious Disease"/>
            <person name="Wu L."/>
            <person name="Ma J."/>
        </authorList>
    </citation>
    <scope>NUCLEOTIDE SEQUENCE [LARGE SCALE GENOMIC DNA]</scope>
    <source>
        <strain evidence="3">IBRC-M 10906</strain>
    </source>
</reference>
<dbReference type="InterPro" id="IPR007138">
    <property type="entry name" value="ABM_dom"/>
</dbReference>
<feature type="domain" description="ABM" evidence="1">
    <location>
        <begin position="1"/>
        <end position="66"/>
    </location>
</feature>
<dbReference type="GO" id="GO:0004497">
    <property type="term" value="F:monooxygenase activity"/>
    <property type="evidence" value="ECO:0007669"/>
    <property type="project" value="UniProtKB-KW"/>
</dbReference>
<comment type="caution">
    <text evidence="2">The sequence shown here is derived from an EMBL/GenBank/DDBJ whole genome shotgun (WGS) entry which is preliminary data.</text>
</comment>
<dbReference type="RefSeq" id="WP_377390588.1">
    <property type="nucleotide sequence ID" value="NZ_JBHSAN010000024.1"/>
</dbReference>
<accession>A0ABW5WA07</accession>
<evidence type="ECO:0000313" key="2">
    <source>
        <dbReference type="EMBL" id="MFD2800803.1"/>
    </source>
</evidence>
<evidence type="ECO:0000259" key="1">
    <source>
        <dbReference type="Pfam" id="PF03992"/>
    </source>
</evidence>
<dbReference type="Pfam" id="PF03992">
    <property type="entry name" value="ABM"/>
    <property type="match status" value="1"/>
</dbReference>
<keyword evidence="3" id="KW-1185">Reference proteome</keyword>
<evidence type="ECO:0000313" key="3">
    <source>
        <dbReference type="Proteomes" id="UP001597478"/>
    </source>
</evidence>
<gene>
    <name evidence="2" type="ORF">ACFS2C_15530</name>
</gene>
<keyword evidence="2" id="KW-0560">Oxidoreductase</keyword>
<organism evidence="2 3">
    <name type="scientific">Prauserella oleivorans</name>
    <dbReference type="NCBI Taxonomy" id="1478153"/>
    <lineage>
        <taxon>Bacteria</taxon>
        <taxon>Bacillati</taxon>
        <taxon>Actinomycetota</taxon>
        <taxon>Actinomycetes</taxon>
        <taxon>Pseudonocardiales</taxon>
        <taxon>Pseudonocardiaceae</taxon>
        <taxon>Prauserella</taxon>
    </lineage>
</organism>
<name>A0ABW5WA07_9PSEU</name>